<dbReference type="RefSeq" id="WP_111297318.1">
    <property type="nucleotide sequence ID" value="NZ_QKZV01000020.1"/>
</dbReference>
<dbReference type="CDD" id="cd18571">
    <property type="entry name" value="ABC_6TM_peptidase_like"/>
    <property type="match status" value="1"/>
</dbReference>
<evidence type="ECO:0000259" key="10">
    <source>
        <dbReference type="PROSITE" id="PS50893"/>
    </source>
</evidence>
<dbReference type="InterPro" id="IPR011527">
    <property type="entry name" value="ABC1_TM_dom"/>
</dbReference>
<keyword evidence="3" id="KW-0547">Nucleotide-binding</keyword>
<accession>A0A2W7RXT4</accession>
<dbReference type="InterPro" id="IPR027417">
    <property type="entry name" value="P-loop_NTPase"/>
</dbReference>
<name>A0A2W7RXT4_9BACT</name>
<feature type="domain" description="Peptidase C39" evidence="12">
    <location>
        <begin position="1"/>
        <end position="116"/>
    </location>
</feature>
<feature type="non-terminal residue" evidence="13">
    <location>
        <position position="1"/>
    </location>
</feature>
<keyword evidence="8" id="KW-0175">Coiled coil</keyword>
<dbReference type="GO" id="GO:0008233">
    <property type="term" value="F:peptidase activity"/>
    <property type="evidence" value="ECO:0007669"/>
    <property type="project" value="InterPro"/>
</dbReference>
<evidence type="ECO:0000256" key="1">
    <source>
        <dbReference type="ARBA" id="ARBA00004651"/>
    </source>
</evidence>
<sequence>CGPACLAMIAKYYGRNLDVNEVRTKTQLNKEGVNFLGIANTAEELGLKTLSITIHFEKLLKEAPLPCIVYWNQNHFVIVTPNSNLKKIEIADPAYNIIKYTKEEFCKNWLQTTDDVPGIALLLEPTPEFYQQKETKALGISWSFLLSYVNQYKRYFFQLTLGLVIASALQLVFPFLTQSIVDIGINTRNLQYIYIILFAQLFLFIGRVVTEFIRSHLLLHIGTGINIAILSDFWIKLMQLPLSYFDAKKTGDTLQRIGDHSRVQQILTTGSLNVLFSIISLLIFSIVLLLYNAPVFLVFVTGSVLYFFWIRFFLKYRRKLDIERFKLASKENTATMQMVHSMQEIRLNNCEKSKRWEWERLQTALFKLSFKTLQISQYQYAGAFLINEGKNIIITFFVAKAVIEGQLTLGAMLAIQYIIGQLNSPVEQLIGFIQQAQDAKLSLERLNEIHSLANEEYKESNLQQSLPSDKSIHISNVSFTYTGAGNEPVLQNINLMILENKVTAIVGMSGSGKTTLLKLLLKFYENYKGDIRIGETNIKYISHRFWRSQCSSVLQDGYIFNDTIAKNIALHDEQINQQQLIHACKVANILSYIESLPLGFNTKIGAEGIGISQGQKQRILIARAVYKNPEYIFFDEATNALDANNEKRILESLQSFFKNKTVVVVAHRLSTVKNADKIVVLHEGRIVEEGTHEELALEKGYYYELVKNQLELGN</sequence>
<dbReference type="PROSITE" id="PS50893">
    <property type="entry name" value="ABC_TRANSPORTER_2"/>
    <property type="match status" value="1"/>
</dbReference>
<dbReference type="FunFam" id="3.40.50.300:FF:000218">
    <property type="entry name" value="Multidrug ABC transporter ATP-binding protein"/>
    <property type="match status" value="1"/>
</dbReference>
<dbReference type="Gene3D" id="3.40.50.300">
    <property type="entry name" value="P-loop containing nucleotide triphosphate hydrolases"/>
    <property type="match status" value="1"/>
</dbReference>
<comment type="caution">
    <text evidence="13">The sequence shown here is derived from an EMBL/GenBank/DDBJ whole genome shotgun (WGS) entry which is preliminary data.</text>
</comment>
<dbReference type="InterPro" id="IPR039421">
    <property type="entry name" value="Type_1_exporter"/>
</dbReference>
<evidence type="ECO:0000259" key="12">
    <source>
        <dbReference type="PROSITE" id="PS50990"/>
    </source>
</evidence>
<dbReference type="SUPFAM" id="SSF90123">
    <property type="entry name" value="ABC transporter transmembrane region"/>
    <property type="match status" value="1"/>
</dbReference>
<dbReference type="EMBL" id="QKZV01000020">
    <property type="protein sequence ID" value="PZX59409.1"/>
    <property type="molecule type" value="Genomic_DNA"/>
</dbReference>
<evidence type="ECO:0000256" key="7">
    <source>
        <dbReference type="ARBA" id="ARBA00023136"/>
    </source>
</evidence>
<comment type="subcellular location">
    <subcellularLocation>
        <location evidence="1">Cell membrane</location>
        <topology evidence="1">Multi-pass membrane protein</topology>
    </subcellularLocation>
</comment>
<keyword evidence="14" id="KW-1185">Reference proteome</keyword>
<dbReference type="Gene3D" id="1.20.1560.10">
    <property type="entry name" value="ABC transporter type 1, transmembrane domain"/>
    <property type="match status" value="1"/>
</dbReference>
<dbReference type="GO" id="GO:0006508">
    <property type="term" value="P:proteolysis"/>
    <property type="evidence" value="ECO:0007669"/>
    <property type="project" value="InterPro"/>
</dbReference>
<dbReference type="Pfam" id="PF00664">
    <property type="entry name" value="ABC_membrane"/>
    <property type="match status" value="1"/>
</dbReference>
<keyword evidence="5 13" id="KW-0067">ATP-binding</keyword>
<feature type="transmembrane region" description="Helical" evidence="9">
    <location>
        <begin position="189"/>
        <end position="209"/>
    </location>
</feature>
<reference evidence="13 14" key="1">
    <citation type="submission" date="2018-06" db="EMBL/GenBank/DDBJ databases">
        <title>Genomic Encyclopedia of Archaeal and Bacterial Type Strains, Phase II (KMG-II): from individual species to whole genera.</title>
        <authorList>
            <person name="Goeker M."/>
        </authorList>
    </citation>
    <scope>NUCLEOTIDE SEQUENCE [LARGE SCALE GENOMIC DNA]</scope>
    <source>
        <strain evidence="13 14">DSM 23241</strain>
    </source>
</reference>
<dbReference type="OrthoDB" id="9760358at2"/>
<organism evidence="13 14">
    <name type="scientific">Hydrotalea sandarakina</name>
    <dbReference type="NCBI Taxonomy" id="1004304"/>
    <lineage>
        <taxon>Bacteria</taxon>
        <taxon>Pseudomonadati</taxon>
        <taxon>Bacteroidota</taxon>
        <taxon>Chitinophagia</taxon>
        <taxon>Chitinophagales</taxon>
        <taxon>Chitinophagaceae</taxon>
        <taxon>Hydrotalea</taxon>
    </lineage>
</organism>
<feature type="transmembrane region" description="Helical" evidence="9">
    <location>
        <begin position="215"/>
        <end position="235"/>
    </location>
</feature>
<dbReference type="PROSITE" id="PS00211">
    <property type="entry name" value="ABC_TRANSPORTER_1"/>
    <property type="match status" value="1"/>
</dbReference>
<dbReference type="PANTHER" id="PTHR43394">
    <property type="entry name" value="ATP-DEPENDENT PERMEASE MDL1, MITOCHONDRIAL"/>
    <property type="match status" value="1"/>
</dbReference>
<dbReference type="GO" id="GO:0016887">
    <property type="term" value="F:ATP hydrolysis activity"/>
    <property type="evidence" value="ECO:0007669"/>
    <property type="project" value="InterPro"/>
</dbReference>
<evidence type="ECO:0000259" key="11">
    <source>
        <dbReference type="PROSITE" id="PS50929"/>
    </source>
</evidence>
<gene>
    <name evidence="13" type="ORF">LX80_02853</name>
</gene>
<dbReference type="PROSITE" id="PS50990">
    <property type="entry name" value="PEPTIDASE_C39"/>
    <property type="match status" value="1"/>
</dbReference>
<dbReference type="GO" id="GO:0015421">
    <property type="term" value="F:ABC-type oligopeptide transporter activity"/>
    <property type="evidence" value="ECO:0007669"/>
    <property type="project" value="TreeGrafter"/>
</dbReference>
<keyword evidence="6 9" id="KW-1133">Transmembrane helix</keyword>
<evidence type="ECO:0000256" key="3">
    <source>
        <dbReference type="ARBA" id="ARBA00022741"/>
    </source>
</evidence>
<dbReference type="PANTHER" id="PTHR43394:SF1">
    <property type="entry name" value="ATP-BINDING CASSETTE SUB-FAMILY B MEMBER 10, MITOCHONDRIAL"/>
    <property type="match status" value="1"/>
</dbReference>
<dbReference type="SUPFAM" id="SSF52540">
    <property type="entry name" value="P-loop containing nucleoside triphosphate hydrolases"/>
    <property type="match status" value="1"/>
</dbReference>
<dbReference type="Gene3D" id="3.90.70.10">
    <property type="entry name" value="Cysteine proteinases"/>
    <property type="match status" value="1"/>
</dbReference>
<evidence type="ECO:0000313" key="13">
    <source>
        <dbReference type="EMBL" id="PZX59409.1"/>
    </source>
</evidence>
<evidence type="ECO:0000256" key="2">
    <source>
        <dbReference type="ARBA" id="ARBA00022692"/>
    </source>
</evidence>
<evidence type="ECO:0000256" key="5">
    <source>
        <dbReference type="ARBA" id="ARBA00022840"/>
    </source>
</evidence>
<dbReference type="GO" id="GO:0005886">
    <property type="term" value="C:plasma membrane"/>
    <property type="evidence" value="ECO:0007669"/>
    <property type="project" value="UniProtKB-SubCell"/>
</dbReference>
<keyword evidence="2 9" id="KW-0812">Transmembrane</keyword>
<dbReference type="InterPro" id="IPR036640">
    <property type="entry name" value="ABC1_TM_sf"/>
</dbReference>
<dbReference type="Pfam" id="PF03412">
    <property type="entry name" value="Peptidase_C39"/>
    <property type="match status" value="1"/>
</dbReference>
<feature type="domain" description="ABC transmembrane type-1" evidence="11">
    <location>
        <begin position="159"/>
        <end position="438"/>
    </location>
</feature>
<dbReference type="AlphaFoldDB" id="A0A2W7RXT4"/>
<proteinExistence type="predicted"/>
<dbReference type="Proteomes" id="UP000249720">
    <property type="component" value="Unassembled WGS sequence"/>
</dbReference>
<dbReference type="PROSITE" id="PS50929">
    <property type="entry name" value="ABC_TM1F"/>
    <property type="match status" value="1"/>
</dbReference>
<dbReference type="Pfam" id="PF00005">
    <property type="entry name" value="ABC_tran"/>
    <property type="match status" value="1"/>
</dbReference>
<feature type="coiled-coil region" evidence="8">
    <location>
        <begin position="436"/>
        <end position="463"/>
    </location>
</feature>
<evidence type="ECO:0000256" key="9">
    <source>
        <dbReference type="SAM" id="Phobius"/>
    </source>
</evidence>
<dbReference type="GO" id="GO:0005524">
    <property type="term" value="F:ATP binding"/>
    <property type="evidence" value="ECO:0007669"/>
    <property type="project" value="UniProtKB-KW"/>
</dbReference>
<keyword evidence="4" id="KW-0378">Hydrolase</keyword>
<dbReference type="InterPro" id="IPR017871">
    <property type="entry name" value="ABC_transporter-like_CS"/>
</dbReference>
<dbReference type="SMART" id="SM00382">
    <property type="entry name" value="AAA"/>
    <property type="match status" value="1"/>
</dbReference>
<dbReference type="InterPro" id="IPR003439">
    <property type="entry name" value="ABC_transporter-like_ATP-bd"/>
</dbReference>
<evidence type="ECO:0000256" key="8">
    <source>
        <dbReference type="SAM" id="Coils"/>
    </source>
</evidence>
<keyword evidence="7 9" id="KW-0472">Membrane</keyword>
<evidence type="ECO:0000256" key="4">
    <source>
        <dbReference type="ARBA" id="ARBA00022801"/>
    </source>
</evidence>
<dbReference type="InterPro" id="IPR003593">
    <property type="entry name" value="AAA+_ATPase"/>
</dbReference>
<evidence type="ECO:0000256" key="6">
    <source>
        <dbReference type="ARBA" id="ARBA00022989"/>
    </source>
</evidence>
<evidence type="ECO:0000313" key="14">
    <source>
        <dbReference type="Proteomes" id="UP000249720"/>
    </source>
</evidence>
<feature type="transmembrane region" description="Helical" evidence="9">
    <location>
        <begin position="266"/>
        <end position="289"/>
    </location>
</feature>
<feature type="transmembrane region" description="Helical" evidence="9">
    <location>
        <begin position="155"/>
        <end position="177"/>
    </location>
</feature>
<dbReference type="InterPro" id="IPR005074">
    <property type="entry name" value="Peptidase_C39"/>
</dbReference>
<protein>
    <submittedName>
        <fullName evidence="13">ATP-binding cassette subfamily B protein</fullName>
    </submittedName>
</protein>
<feature type="transmembrane region" description="Helical" evidence="9">
    <location>
        <begin position="295"/>
        <end position="314"/>
    </location>
</feature>
<feature type="domain" description="ABC transporter" evidence="10">
    <location>
        <begin position="472"/>
        <end position="708"/>
    </location>
</feature>